<evidence type="ECO:0000313" key="1">
    <source>
        <dbReference type="EnsemblPlants" id="MELO3C031067.2.1"/>
    </source>
</evidence>
<sequence length="75" mass="8612">FLISSSFFSTATISLLSPLSPPPLLSRSLVSFVFLRIFTLPFSQFLFSKMKHSPKKPYLAKYPSRRSTAIFYSMR</sequence>
<dbReference type="EnsemblPlants" id="MELO3C031067.2.1">
    <property type="protein sequence ID" value="MELO3C031067.2.1"/>
    <property type="gene ID" value="MELO3C031067.2"/>
</dbReference>
<accession>A0A9I9EAK5</accession>
<organism evidence="1">
    <name type="scientific">Cucumis melo</name>
    <name type="common">Muskmelon</name>
    <dbReference type="NCBI Taxonomy" id="3656"/>
    <lineage>
        <taxon>Eukaryota</taxon>
        <taxon>Viridiplantae</taxon>
        <taxon>Streptophyta</taxon>
        <taxon>Embryophyta</taxon>
        <taxon>Tracheophyta</taxon>
        <taxon>Spermatophyta</taxon>
        <taxon>Magnoliopsida</taxon>
        <taxon>eudicotyledons</taxon>
        <taxon>Gunneridae</taxon>
        <taxon>Pentapetalae</taxon>
        <taxon>rosids</taxon>
        <taxon>fabids</taxon>
        <taxon>Cucurbitales</taxon>
        <taxon>Cucurbitaceae</taxon>
        <taxon>Benincaseae</taxon>
        <taxon>Cucumis</taxon>
    </lineage>
</organism>
<name>A0A9I9EAK5_CUCME</name>
<proteinExistence type="predicted"/>
<dbReference type="AlphaFoldDB" id="A0A9I9EAK5"/>
<dbReference type="Gramene" id="MELO3C031067.2.1">
    <property type="protein sequence ID" value="MELO3C031067.2.1"/>
    <property type="gene ID" value="MELO3C031067.2"/>
</dbReference>
<reference evidence="1" key="1">
    <citation type="submission" date="2023-03" db="UniProtKB">
        <authorList>
            <consortium name="EnsemblPlants"/>
        </authorList>
    </citation>
    <scope>IDENTIFICATION</scope>
</reference>
<protein>
    <submittedName>
        <fullName evidence="1">Uncharacterized protein</fullName>
    </submittedName>
</protein>